<name>A0A4Z0QIE3_9BACT</name>
<feature type="signal peptide" evidence="1">
    <location>
        <begin position="1"/>
        <end position="18"/>
    </location>
</feature>
<accession>A0A4Z0QIE3</accession>
<evidence type="ECO:0000313" key="3">
    <source>
        <dbReference type="Proteomes" id="UP000298471"/>
    </source>
</evidence>
<evidence type="ECO:0000313" key="2">
    <source>
        <dbReference type="EMBL" id="TGE29256.1"/>
    </source>
</evidence>
<dbReference type="SUPFAM" id="SSF100895">
    <property type="entry name" value="Kazal-type serine protease inhibitors"/>
    <property type="match status" value="1"/>
</dbReference>
<protein>
    <submittedName>
        <fullName evidence="2">Kazal domain protein</fullName>
    </submittedName>
</protein>
<keyword evidence="1" id="KW-0732">Signal</keyword>
<dbReference type="InterPro" id="IPR036058">
    <property type="entry name" value="Kazal_dom_sf"/>
</dbReference>
<keyword evidence="3" id="KW-1185">Reference proteome</keyword>
<dbReference type="RefSeq" id="WP_135393512.1">
    <property type="nucleotide sequence ID" value="NZ_SRMB01000001.1"/>
</dbReference>
<dbReference type="PROSITE" id="PS51257">
    <property type="entry name" value="PROKAR_LIPOPROTEIN"/>
    <property type="match status" value="1"/>
</dbReference>
<dbReference type="EMBL" id="SRMB01000001">
    <property type="protein sequence ID" value="TGE29256.1"/>
    <property type="molecule type" value="Genomic_DNA"/>
</dbReference>
<dbReference type="Proteomes" id="UP000298471">
    <property type="component" value="Unassembled WGS sequence"/>
</dbReference>
<dbReference type="CDD" id="cd00104">
    <property type="entry name" value="KAZAL_FS"/>
    <property type="match status" value="1"/>
</dbReference>
<dbReference type="OrthoDB" id="9800302at2"/>
<evidence type="ECO:0000256" key="1">
    <source>
        <dbReference type="SAM" id="SignalP"/>
    </source>
</evidence>
<gene>
    <name evidence="2" type="ORF">E5K02_07320</name>
</gene>
<comment type="caution">
    <text evidence="2">The sequence shown here is derived from an EMBL/GenBank/DDBJ whole genome shotgun (WGS) entry which is preliminary data.</text>
</comment>
<dbReference type="Gene3D" id="3.30.60.30">
    <property type="match status" value="1"/>
</dbReference>
<feature type="chain" id="PRO_5021413251" evidence="1">
    <location>
        <begin position="19"/>
        <end position="82"/>
    </location>
</feature>
<proteinExistence type="predicted"/>
<organism evidence="2 3">
    <name type="scientific">Hymenobacter metallicola</name>
    <dbReference type="NCBI Taxonomy" id="2563114"/>
    <lineage>
        <taxon>Bacteria</taxon>
        <taxon>Pseudomonadati</taxon>
        <taxon>Bacteroidota</taxon>
        <taxon>Cytophagia</taxon>
        <taxon>Cytophagales</taxon>
        <taxon>Hymenobacteraceae</taxon>
        <taxon>Hymenobacter</taxon>
    </lineage>
</organism>
<reference evidence="2 3" key="1">
    <citation type="submission" date="2019-04" db="EMBL/GenBank/DDBJ databases">
        <authorList>
            <person name="Feng G."/>
            <person name="Zhang J."/>
            <person name="Zhu H."/>
        </authorList>
    </citation>
    <scope>NUCLEOTIDE SEQUENCE [LARGE SCALE GENOMIC DNA]</scope>
    <source>
        <strain evidence="2 3">9PBR-1</strain>
    </source>
</reference>
<dbReference type="AlphaFoldDB" id="A0A4Z0QIE3"/>
<sequence length="82" mass="8201">MKKLAVFALLLVAGTSCSKETAAPASATAQTSASAKGDDYQCLDVYDPVCANGVTYSNACYAAKAGVTSYTRGACGGGGSEY</sequence>